<sequence>MPWMSDQTTVKATAISLIYSSADFPQIITRCAHEVLHGFT</sequence>
<dbReference type="KEGG" id="bbat:Bdt_0576"/>
<dbReference type="HOGENOM" id="CLU_3285531_0_0_7"/>
<accession>K7Z7J0</accession>
<evidence type="ECO:0000313" key="2">
    <source>
        <dbReference type="Proteomes" id="UP000010074"/>
    </source>
</evidence>
<reference evidence="1 2" key="1">
    <citation type="journal article" date="2012" name="BMC Genomics">
        <title>Genome analysis of a simultaneously predatory and prey-independent, novel Bdellovibrio bacteriovorus from the River Tiber, supports in silico predictions of both ancient and recent lateral gene transfer from diverse bacteria.</title>
        <authorList>
            <person name="Hobley L."/>
            <person name="Lerner T.R."/>
            <person name="Williams L.E."/>
            <person name="Lambert C."/>
            <person name="Till R."/>
            <person name="Milner D.S."/>
            <person name="Basford S.M."/>
            <person name="Capeness M.J."/>
            <person name="Fenton A.K."/>
            <person name="Atterbury R.J."/>
            <person name="Harris M.A."/>
            <person name="Sockett R.E."/>
        </authorList>
    </citation>
    <scope>NUCLEOTIDE SEQUENCE [LARGE SCALE GENOMIC DNA]</scope>
    <source>
        <strain evidence="1 2">Tiberius</strain>
    </source>
</reference>
<organism evidence="1 2">
    <name type="scientific">Bdellovibrio bacteriovorus str. Tiberius</name>
    <dbReference type="NCBI Taxonomy" id="1069642"/>
    <lineage>
        <taxon>Bacteria</taxon>
        <taxon>Pseudomonadati</taxon>
        <taxon>Bdellovibrionota</taxon>
        <taxon>Bdellovibrionia</taxon>
        <taxon>Bdellovibrionales</taxon>
        <taxon>Pseudobdellovibrionaceae</taxon>
        <taxon>Bdellovibrio</taxon>
    </lineage>
</organism>
<protein>
    <submittedName>
        <fullName evidence="1">Uncharacterized protein</fullName>
    </submittedName>
</protein>
<dbReference type="PATRIC" id="fig|1069642.3.peg.571"/>
<dbReference type="AlphaFoldDB" id="K7Z7J0"/>
<name>K7Z7J0_BDEBC</name>
<dbReference type="Proteomes" id="UP000010074">
    <property type="component" value="Chromosome"/>
</dbReference>
<gene>
    <name evidence="1" type="ORF">Bdt_0576</name>
</gene>
<proteinExistence type="predicted"/>
<dbReference type="EMBL" id="CP002930">
    <property type="protein sequence ID" value="AFY00284.1"/>
    <property type="molecule type" value="Genomic_DNA"/>
</dbReference>
<evidence type="ECO:0000313" key="1">
    <source>
        <dbReference type="EMBL" id="AFY00284.1"/>
    </source>
</evidence>